<accession>A0A317Y6H4</accession>
<evidence type="ECO:0000313" key="1">
    <source>
        <dbReference type="EMBL" id="PWZ53391.1"/>
    </source>
</evidence>
<organism evidence="1">
    <name type="scientific">Zea mays</name>
    <name type="common">Maize</name>
    <dbReference type="NCBI Taxonomy" id="4577"/>
    <lineage>
        <taxon>Eukaryota</taxon>
        <taxon>Viridiplantae</taxon>
        <taxon>Streptophyta</taxon>
        <taxon>Embryophyta</taxon>
        <taxon>Tracheophyta</taxon>
        <taxon>Spermatophyta</taxon>
        <taxon>Magnoliopsida</taxon>
        <taxon>Liliopsida</taxon>
        <taxon>Poales</taxon>
        <taxon>Poaceae</taxon>
        <taxon>PACMAD clade</taxon>
        <taxon>Panicoideae</taxon>
        <taxon>Andropogonodae</taxon>
        <taxon>Andropogoneae</taxon>
        <taxon>Tripsacinae</taxon>
        <taxon>Zea</taxon>
    </lineage>
</organism>
<comment type="caution">
    <text evidence="1">The sequence shown here is derived from an EMBL/GenBank/DDBJ whole genome shotgun (WGS) entry which is preliminary data.</text>
</comment>
<gene>
    <name evidence="1" type="ORF">Zm00014a_037389</name>
</gene>
<dbReference type="EMBL" id="NCVQ01000001">
    <property type="protein sequence ID" value="PWZ53391.1"/>
    <property type="molecule type" value="Genomic_DNA"/>
</dbReference>
<reference evidence="1" key="1">
    <citation type="journal article" date="2018" name="Nat. Genet.">
        <title>Extensive intraspecific gene order and gene structural variations between Mo17 and other maize genomes.</title>
        <authorList>
            <person name="Sun S."/>
            <person name="Zhou Y."/>
            <person name="Chen J."/>
            <person name="Shi J."/>
            <person name="Zhao H."/>
            <person name="Zhao H."/>
            <person name="Song W."/>
            <person name="Zhang M."/>
            <person name="Cui Y."/>
            <person name="Dong X."/>
            <person name="Liu H."/>
            <person name="Ma X."/>
            <person name="Jiao Y."/>
            <person name="Wang B."/>
            <person name="Wei X."/>
            <person name="Stein J.C."/>
            <person name="Glaubitz J.C."/>
            <person name="Lu F."/>
            <person name="Yu G."/>
            <person name="Liang C."/>
            <person name="Fengler K."/>
            <person name="Li B."/>
            <person name="Rafalski A."/>
            <person name="Schnable P.S."/>
            <person name="Ware D.H."/>
            <person name="Buckler E.S."/>
            <person name="Lai J."/>
        </authorList>
    </citation>
    <scope>NUCLEOTIDE SEQUENCE [LARGE SCALE GENOMIC DNA]</scope>
    <source>
        <tissue evidence="1">Seedling</tissue>
    </source>
</reference>
<proteinExistence type="predicted"/>
<name>A0A317Y6H4_MAIZE</name>
<dbReference type="AlphaFoldDB" id="A0A317Y6H4"/>
<sequence>MPLAPAPSLQLARAPCALRFLFLASDPLPHASSSPLGIHGVVGHLPCVERPLLPGARPSSAHVQPMLPRLWSSNNYETPFVSRPRCA</sequence>
<protein>
    <submittedName>
        <fullName evidence="1">Uncharacterized protein</fullName>
    </submittedName>
</protein>
<dbReference type="Proteomes" id="UP000251960">
    <property type="component" value="Chromosome 1"/>
</dbReference>